<evidence type="ECO:0000256" key="2">
    <source>
        <dbReference type="ARBA" id="ARBA00004123"/>
    </source>
</evidence>
<dbReference type="Pfam" id="PF13621">
    <property type="entry name" value="Cupin_8"/>
    <property type="match status" value="1"/>
</dbReference>
<comment type="subcellular location">
    <subcellularLocation>
        <location evidence="2">Nucleus</location>
    </subcellularLocation>
</comment>
<comment type="cofactor">
    <cofactor evidence="1">
        <name>Fe(2+)</name>
        <dbReference type="ChEBI" id="CHEBI:29033"/>
    </cofactor>
</comment>
<reference evidence="8" key="1">
    <citation type="submission" date="2023-01" db="EMBL/GenBank/DDBJ databases">
        <title>Metagenome sequencing of chrysophaentin producing Chrysophaeum taylorii.</title>
        <authorList>
            <person name="Davison J."/>
            <person name="Bewley C."/>
        </authorList>
    </citation>
    <scope>NUCLEOTIDE SEQUENCE</scope>
    <source>
        <strain evidence="8">NIES-1699</strain>
    </source>
</reference>
<dbReference type="GO" id="GO:0046872">
    <property type="term" value="F:metal ion binding"/>
    <property type="evidence" value="ECO:0007669"/>
    <property type="project" value="UniProtKB-KW"/>
</dbReference>
<accession>A0AAD7XL22</accession>
<proteinExistence type="predicted"/>
<dbReference type="SMART" id="SM00558">
    <property type="entry name" value="JmjC"/>
    <property type="match status" value="1"/>
</dbReference>
<dbReference type="InterPro" id="IPR003347">
    <property type="entry name" value="JmjC_dom"/>
</dbReference>
<dbReference type="AlphaFoldDB" id="A0AAD7XL22"/>
<organism evidence="8 9">
    <name type="scientific">Chrysophaeum taylorii</name>
    <dbReference type="NCBI Taxonomy" id="2483200"/>
    <lineage>
        <taxon>Eukaryota</taxon>
        <taxon>Sar</taxon>
        <taxon>Stramenopiles</taxon>
        <taxon>Ochrophyta</taxon>
        <taxon>Pelagophyceae</taxon>
        <taxon>Pelagomonadales</taxon>
        <taxon>Pelagomonadaceae</taxon>
        <taxon>Chrysophaeum</taxon>
    </lineage>
</organism>
<evidence type="ECO:0000256" key="3">
    <source>
        <dbReference type="ARBA" id="ARBA00022723"/>
    </source>
</evidence>
<sequence length="303" mass="32940">MWWCGKAQEEAAPLSADVISDACQQQRAAVSRGVLPERMRGWDGALAKASSRTIMTFFPATRVDQTAFSQQKCHDDHAAIKPSLAFYQWLVSQPRQAWQLRGNLNLGDDELGDALGELSDVLRITSASLWGGIGGSRTPLHADAVHALVLQVAGTKKFFLCSRDEISDAVDAGKLPRAVLDDATTESYCVDGSLASVYGLDAPTPKGPSGHLAVLEAGDCLLLPSGLYHDVECDDDSAALSLTVRFELDEPIGAVDAPCHREENDARRKKGDDLRKLLWRLALKKAAIVQKQRLRDNPPPSDR</sequence>
<keyword evidence="5" id="KW-0408">Iron</keyword>
<dbReference type="Gene3D" id="2.60.120.650">
    <property type="entry name" value="Cupin"/>
    <property type="match status" value="1"/>
</dbReference>
<name>A0AAD7XL22_9STRA</name>
<dbReference type="GO" id="GO:0016491">
    <property type="term" value="F:oxidoreductase activity"/>
    <property type="evidence" value="ECO:0007669"/>
    <property type="project" value="UniProtKB-KW"/>
</dbReference>
<keyword evidence="6" id="KW-0539">Nucleus</keyword>
<evidence type="ECO:0000259" key="7">
    <source>
        <dbReference type="PROSITE" id="PS51184"/>
    </source>
</evidence>
<evidence type="ECO:0000256" key="5">
    <source>
        <dbReference type="ARBA" id="ARBA00023004"/>
    </source>
</evidence>
<keyword evidence="9" id="KW-1185">Reference proteome</keyword>
<evidence type="ECO:0000256" key="6">
    <source>
        <dbReference type="ARBA" id="ARBA00023242"/>
    </source>
</evidence>
<dbReference type="InterPro" id="IPR041667">
    <property type="entry name" value="Cupin_8"/>
</dbReference>
<keyword evidence="4" id="KW-0560">Oxidoreductase</keyword>
<dbReference type="PANTHER" id="PTHR12461:SF106">
    <property type="entry name" value="BIFUNCTIONAL PEPTIDASE AND ARGINYL-HYDROXYLASE JMJD5"/>
    <property type="match status" value="1"/>
</dbReference>
<dbReference type="GO" id="GO:0005634">
    <property type="term" value="C:nucleus"/>
    <property type="evidence" value="ECO:0007669"/>
    <property type="project" value="UniProtKB-SubCell"/>
</dbReference>
<comment type="caution">
    <text evidence="8">The sequence shown here is derived from an EMBL/GenBank/DDBJ whole genome shotgun (WGS) entry which is preliminary data.</text>
</comment>
<evidence type="ECO:0000256" key="1">
    <source>
        <dbReference type="ARBA" id="ARBA00001954"/>
    </source>
</evidence>
<dbReference type="PROSITE" id="PS51184">
    <property type="entry name" value="JMJC"/>
    <property type="match status" value="1"/>
</dbReference>
<dbReference type="PANTHER" id="PTHR12461">
    <property type="entry name" value="HYPOXIA-INDUCIBLE FACTOR 1 ALPHA INHIBITOR-RELATED"/>
    <property type="match status" value="1"/>
</dbReference>
<gene>
    <name evidence="8" type="ORF">CTAYLR_001810</name>
</gene>
<evidence type="ECO:0000313" key="9">
    <source>
        <dbReference type="Proteomes" id="UP001230188"/>
    </source>
</evidence>
<dbReference type="SUPFAM" id="SSF51197">
    <property type="entry name" value="Clavaminate synthase-like"/>
    <property type="match status" value="1"/>
</dbReference>
<evidence type="ECO:0000313" key="8">
    <source>
        <dbReference type="EMBL" id="KAJ8599985.1"/>
    </source>
</evidence>
<keyword evidence="3" id="KW-0479">Metal-binding</keyword>
<feature type="domain" description="JmjC" evidence="7">
    <location>
        <begin position="95"/>
        <end position="261"/>
    </location>
</feature>
<dbReference type="EMBL" id="JAQMWT010000531">
    <property type="protein sequence ID" value="KAJ8599985.1"/>
    <property type="molecule type" value="Genomic_DNA"/>
</dbReference>
<dbReference type="Proteomes" id="UP001230188">
    <property type="component" value="Unassembled WGS sequence"/>
</dbReference>
<evidence type="ECO:0000256" key="4">
    <source>
        <dbReference type="ARBA" id="ARBA00023002"/>
    </source>
</evidence>
<protein>
    <recommendedName>
        <fullName evidence="7">JmjC domain-containing protein</fullName>
    </recommendedName>
</protein>